<dbReference type="AlphaFoldDB" id="A0AAV9WV07"/>
<dbReference type="PROSITE" id="PS50181">
    <property type="entry name" value="FBOX"/>
    <property type="match status" value="1"/>
</dbReference>
<proteinExistence type="predicted"/>
<keyword evidence="4" id="KW-1185">Reference proteome</keyword>
<reference evidence="3 4" key="1">
    <citation type="submission" date="2019-10" db="EMBL/GenBank/DDBJ databases">
        <authorList>
            <person name="Palmer J.M."/>
        </authorList>
    </citation>
    <scope>NUCLEOTIDE SEQUENCE [LARGE SCALE GENOMIC DNA]</scope>
    <source>
        <strain evidence="3 4">TWF694</strain>
    </source>
</reference>
<organism evidence="3 4">
    <name type="scientific">Orbilia ellipsospora</name>
    <dbReference type="NCBI Taxonomy" id="2528407"/>
    <lineage>
        <taxon>Eukaryota</taxon>
        <taxon>Fungi</taxon>
        <taxon>Dikarya</taxon>
        <taxon>Ascomycota</taxon>
        <taxon>Pezizomycotina</taxon>
        <taxon>Orbiliomycetes</taxon>
        <taxon>Orbiliales</taxon>
        <taxon>Orbiliaceae</taxon>
        <taxon>Orbilia</taxon>
    </lineage>
</organism>
<dbReference type="EMBL" id="JAVHJO010000016">
    <property type="protein sequence ID" value="KAK6526562.1"/>
    <property type="molecule type" value="Genomic_DNA"/>
</dbReference>
<accession>A0AAV9WV07</accession>
<evidence type="ECO:0000313" key="3">
    <source>
        <dbReference type="EMBL" id="KAK6526562.1"/>
    </source>
</evidence>
<feature type="domain" description="F-box" evidence="2">
    <location>
        <begin position="142"/>
        <end position="189"/>
    </location>
</feature>
<dbReference type="InterPro" id="IPR001810">
    <property type="entry name" value="F-box_dom"/>
</dbReference>
<evidence type="ECO:0000259" key="2">
    <source>
        <dbReference type="PROSITE" id="PS50181"/>
    </source>
</evidence>
<comment type="caution">
    <text evidence="3">The sequence shown here is derived from an EMBL/GenBank/DDBJ whole genome shotgun (WGS) entry which is preliminary data.</text>
</comment>
<dbReference type="InterPro" id="IPR036047">
    <property type="entry name" value="F-box-like_dom_sf"/>
</dbReference>
<sequence>MSSYQRDQFHPFFIPRRIPETPPDSQEARAVETIETPKSSVKKYLSKIFKQKSKIPPSLPGPEASQRHQGADRTDFDMGQHLRLKASKATDTTPRLTSSIKRQIKSIGSVLRNFIQFVRPHPPPSSVAFNTPRLKKFLNRFSGPINRLPTPLLIKIFQQVPPEDLTSLLSVNRKCRSTLLDNYHVILSYPHVITTKYEMCPLRFTFPIDWTDHLSAQFYNILHRVVMYEDCFQITAEVLADGYIKFWKAAAERNPRLKANLGDLIDCMDWEDLKDDILARLVRNVWKRRVLTADEAVKFTLSLAPLGYLHVALGGCDNIKGKWATGIPHAAIGSSRASLSDDSNESLDLESNIEPILMGKNLLRQAIKYTIHPNIREELSYSYPSVKLERLHPVQILEFMRIKTPSWNWRQEDRVEKLRKQFVGSPAALEEMEKCRDGWEIMRVRIEGVVNTFPF</sequence>
<name>A0AAV9WV07_9PEZI</name>
<feature type="region of interest" description="Disordered" evidence="1">
    <location>
        <begin position="52"/>
        <end position="71"/>
    </location>
</feature>
<dbReference type="Proteomes" id="UP001365542">
    <property type="component" value="Unassembled WGS sequence"/>
</dbReference>
<feature type="region of interest" description="Disordered" evidence="1">
    <location>
        <begin position="1"/>
        <end position="31"/>
    </location>
</feature>
<gene>
    <name evidence="3" type="ORF">TWF694_005144</name>
</gene>
<protein>
    <recommendedName>
        <fullName evidence="2">F-box domain-containing protein</fullName>
    </recommendedName>
</protein>
<evidence type="ECO:0000313" key="4">
    <source>
        <dbReference type="Proteomes" id="UP001365542"/>
    </source>
</evidence>
<dbReference type="SUPFAM" id="SSF81383">
    <property type="entry name" value="F-box domain"/>
    <property type="match status" value="1"/>
</dbReference>
<dbReference type="Pfam" id="PF00646">
    <property type="entry name" value="F-box"/>
    <property type="match status" value="1"/>
</dbReference>
<evidence type="ECO:0000256" key="1">
    <source>
        <dbReference type="SAM" id="MobiDB-lite"/>
    </source>
</evidence>